<feature type="domain" description="AB hydrolase-1" evidence="2">
    <location>
        <begin position="22"/>
        <end position="251"/>
    </location>
</feature>
<dbReference type="AlphaFoldDB" id="A0A1H1MR12"/>
<dbReference type="Gene3D" id="3.40.50.1820">
    <property type="entry name" value="alpha/beta hydrolase"/>
    <property type="match status" value="1"/>
</dbReference>
<name>A0A1H1MR12_9GAMM</name>
<dbReference type="Pfam" id="PF12697">
    <property type="entry name" value="Abhydrolase_6"/>
    <property type="match status" value="1"/>
</dbReference>
<proteinExistence type="predicted"/>
<dbReference type="InterPro" id="IPR050266">
    <property type="entry name" value="AB_hydrolase_sf"/>
</dbReference>
<dbReference type="PANTHER" id="PTHR43798">
    <property type="entry name" value="MONOACYLGLYCEROL LIPASE"/>
    <property type="match status" value="1"/>
</dbReference>
<reference evidence="4" key="1">
    <citation type="submission" date="2016-10" db="EMBL/GenBank/DDBJ databases">
        <authorList>
            <person name="Varghese N."/>
            <person name="Submissions S."/>
        </authorList>
    </citation>
    <scope>NUCLEOTIDE SEQUENCE [LARGE SCALE GENOMIC DNA]</scope>
    <source>
        <strain evidence="4">JCM 14963</strain>
    </source>
</reference>
<dbReference type="STRING" id="472181.SAMN05216271_0667"/>
<dbReference type="InterPro" id="IPR000073">
    <property type="entry name" value="AB_hydrolase_1"/>
</dbReference>
<dbReference type="EMBL" id="LT629763">
    <property type="protein sequence ID" value="SDR89177.1"/>
    <property type="molecule type" value="Genomic_DNA"/>
</dbReference>
<evidence type="ECO:0000313" key="3">
    <source>
        <dbReference type="EMBL" id="SDR89177.1"/>
    </source>
</evidence>
<evidence type="ECO:0000313" key="4">
    <source>
        <dbReference type="Proteomes" id="UP000243413"/>
    </source>
</evidence>
<dbReference type="GO" id="GO:0016787">
    <property type="term" value="F:hydrolase activity"/>
    <property type="evidence" value="ECO:0007669"/>
    <property type="project" value="UniProtKB-KW"/>
</dbReference>
<dbReference type="PRINTS" id="PR00111">
    <property type="entry name" value="ABHYDROLASE"/>
</dbReference>
<evidence type="ECO:0000259" key="2">
    <source>
        <dbReference type="Pfam" id="PF12697"/>
    </source>
</evidence>
<keyword evidence="1" id="KW-0378">Hydrolase</keyword>
<sequence length="273" mass="30239">MPQIRLNGCQFHYTDQGSGPPLLLLHGLGSSERDWEYQIPALTPHYRVLCLDSRGHGQSEKGGAGYSIALFAADCLAFIEALKLEKPHIVGLSMGGMIAFQLAVNSPQIPASLTIVNSAPEVIPRKPKEYWMAGKRLFFAHVLPMRAIAGGLGKLLFPKPEQQHHRDTFQARWNENHRASYLASLRAIVGWGVSAQLDRIACPVLVVSADQDYTPVEQKREYVSRLGDARLEVVDDSRHATPVDQPEAFNALLLSFLQEVDAERTLTHEVDPA</sequence>
<dbReference type="SUPFAM" id="SSF53474">
    <property type="entry name" value="alpha/beta-Hydrolases"/>
    <property type="match status" value="1"/>
</dbReference>
<organism evidence="3 4">
    <name type="scientific">Halopseudomonas sabulinigri</name>
    <dbReference type="NCBI Taxonomy" id="472181"/>
    <lineage>
        <taxon>Bacteria</taxon>
        <taxon>Pseudomonadati</taxon>
        <taxon>Pseudomonadota</taxon>
        <taxon>Gammaproteobacteria</taxon>
        <taxon>Pseudomonadales</taxon>
        <taxon>Pseudomonadaceae</taxon>
        <taxon>Halopseudomonas</taxon>
    </lineage>
</organism>
<accession>A0A1H1MR12</accession>
<dbReference type="PANTHER" id="PTHR43798:SF31">
    <property type="entry name" value="AB HYDROLASE SUPERFAMILY PROTEIN YCLE"/>
    <property type="match status" value="1"/>
</dbReference>
<dbReference type="RefSeq" id="WP_092283813.1">
    <property type="nucleotide sequence ID" value="NZ_LT629763.1"/>
</dbReference>
<dbReference type="Proteomes" id="UP000243413">
    <property type="component" value="Chromosome I"/>
</dbReference>
<evidence type="ECO:0000256" key="1">
    <source>
        <dbReference type="ARBA" id="ARBA00022801"/>
    </source>
</evidence>
<dbReference type="InterPro" id="IPR029058">
    <property type="entry name" value="AB_hydrolase_fold"/>
</dbReference>
<protein>
    <submittedName>
        <fullName evidence="3">Pimeloyl-ACP methyl ester carboxylesterase</fullName>
    </submittedName>
</protein>
<dbReference type="OrthoDB" id="9780765at2"/>
<gene>
    <name evidence="3" type="ORF">SAMN05216271_0667</name>
</gene>
<dbReference type="GO" id="GO:0016020">
    <property type="term" value="C:membrane"/>
    <property type="evidence" value="ECO:0007669"/>
    <property type="project" value="TreeGrafter"/>
</dbReference>